<evidence type="ECO:0000256" key="3">
    <source>
        <dbReference type="ARBA" id="ARBA00022679"/>
    </source>
</evidence>
<dbReference type="SMR" id="A0A024L9J0"/>
<reference evidence="11" key="13">
    <citation type="submission" date="2021-03" db="EMBL/GenBank/DDBJ databases">
        <authorList>
            <consortium name="NCBI Pathogen Detection Project"/>
        </authorList>
    </citation>
    <scope>NUCLEOTIDE SEQUENCE</scope>
    <source>
        <strain evidence="11">Escherichia coli</strain>
    </source>
</reference>
<dbReference type="Proteomes" id="UP000290652">
    <property type="component" value="Unassembled WGS sequence"/>
</dbReference>
<dbReference type="EMBL" id="UGGJ01000004">
    <property type="protein sequence ID" value="STN85868.1"/>
    <property type="molecule type" value="Genomic_DNA"/>
</dbReference>
<dbReference type="EMBL" id="UGEX01000001">
    <property type="protein sequence ID" value="STL81128.1"/>
    <property type="molecule type" value="Genomic_DNA"/>
</dbReference>
<dbReference type="EC" id="2.6.1.82" evidence="5"/>
<comment type="similarity">
    <text evidence="5">Belongs to the class-III pyridoxal-phosphate-dependent aminotransferase family. Putrescine aminotransferase subfamily.</text>
</comment>
<comment type="catalytic activity">
    <reaction evidence="5">
        <text>putrescine + 2-oxoglutarate = 1-pyrroline + L-glutamate + H2O</text>
        <dbReference type="Rhea" id="RHEA:12268"/>
        <dbReference type="ChEBI" id="CHEBI:15377"/>
        <dbReference type="ChEBI" id="CHEBI:16810"/>
        <dbReference type="ChEBI" id="CHEBI:29985"/>
        <dbReference type="ChEBI" id="CHEBI:36781"/>
        <dbReference type="ChEBI" id="CHEBI:326268"/>
        <dbReference type="EC" id="2.6.1.82"/>
    </reaction>
</comment>
<dbReference type="PROSITE" id="PS00600">
    <property type="entry name" value="AA_TRANSFER_CLASS_3"/>
    <property type="match status" value="1"/>
</dbReference>
<dbReference type="NCBIfam" id="NF008570">
    <property type="entry name" value="PRK11522.1"/>
    <property type="match status" value="1"/>
</dbReference>
<reference evidence="17 36" key="11">
    <citation type="submission" date="2020-02" db="EMBL/GenBank/DDBJ databases">
        <authorList>
            <person name="Subbiah M."/>
            <person name="Call D."/>
        </authorList>
    </citation>
    <scope>NUCLEOTIDE SEQUENCE [LARGE SCALE GENOMIC DNA]</scope>
    <source>
        <strain evidence="17 36">8375wC2</strain>
    </source>
</reference>
<comment type="pathway">
    <text evidence="5">Amino-acid degradation.</text>
</comment>
<evidence type="ECO:0000313" key="6">
    <source>
        <dbReference type="EMBL" id="EFC3523925.1"/>
    </source>
</evidence>
<evidence type="ECO:0000313" key="13">
    <source>
        <dbReference type="EMBL" id="MWK97433.1"/>
    </source>
</evidence>
<dbReference type="EMBL" id="AASURL010000027">
    <property type="protein sequence ID" value="EFH0365718.1"/>
    <property type="molecule type" value="Genomic_DNA"/>
</dbReference>
<dbReference type="EMBL" id="WTQQ01000024">
    <property type="protein sequence ID" value="MWR87466.1"/>
    <property type="molecule type" value="Genomic_DNA"/>
</dbReference>
<keyword evidence="2 5" id="KW-0032">Aminotransferase</keyword>
<evidence type="ECO:0000256" key="1">
    <source>
        <dbReference type="ARBA" id="ARBA00001933"/>
    </source>
</evidence>
<dbReference type="EMBL" id="DADUEU010000005">
    <property type="protein sequence ID" value="HBB1572319.1"/>
    <property type="molecule type" value="Genomic_DNA"/>
</dbReference>
<evidence type="ECO:0000313" key="18">
    <source>
        <dbReference type="EMBL" id="RXB28509.1"/>
    </source>
</evidence>
<dbReference type="AlphaFoldDB" id="A0A024L9J0"/>
<evidence type="ECO:0000313" key="19">
    <source>
        <dbReference type="EMBL" id="SPX17571.1"/>
    </source>
</evidence>
<reference evidence="24 25" key="3">
    <citation type="submission" date="2018-06" db="EMBL/GenBank/DDBJ databases">
        <authorList>
            <consortium name="Pathogen Informatics"/>
            <person name="Doyle S."/>
        </authorList>
    </citation>
    <scope>NUCLEOTIDE SEQUENCE [LARGE SCALE GENOMIC DNA]</scope>
    <source>
        <strain evidence="20 25">NCTC10429</strain>
        <strain evidence="21 26">NCTC13148</strain>
        <strain evidence="19 24">NCTC9073</strain>
        <strain evidence="22 27">NCTC9706</strain>
    </source>
</reference>
<evidence type="ECO:0000313" key="31">
    <source>
        <dbReference type="Proteomes" id="UP000359125"/>
    </source>
</evidence>
<reference evidence="32 33" key="10">
    <citation type="submission" date="2019-12" db="EMBL/GenBank/DDBJ databases">
        <title>Enteriobacteria Tanzani isolates_8377-8380.</title>
        <authorList>
            <person name="Subbiah M."/>
            <person name="Call D."/>
        </authorList>
    </citation>
    <scope>NUCLEOTIDE SEQUENCE [LARGE SCALE GENOMIC DNA]</scope>
    <source>
        <strain evidence="16 33">8378wB3</strain>
        <strain evidence="15 35">8378wH8</strain>
        <strain evidence="14 32">8379wE6</strain>
    </source>
</reference>
<evidence type="ECO:0000313" key="32">
    <source>
        <dbReference type="Proteomes" id="UP000436482"/>
    </source>
</evidence>
<dbReference type="Proteomes" id="UP000303027">
    <property type="component" value="Unassembled WGS sequence"/>
</dbReference>
<comment type="cofactor">
    <cofactor evidence="1 5">
        <name>pyridoxal 5'-phosphate</name>
        <dbReference type="ChEBI" id="CHEBI:597326"/>
    </cofactor>
</comment>
<evidence type="ECO:0000313" key="38">
    <source>
        <dbReference type="Proteomes" id="UP000530628"/>
    </source>
</evidence>
<dbReference type="SUPFAM" id="SSF53383">
    <property type="entry name" value="PLP-dependent transferases"/>
    <property type="match status" value="1"/>
</dbReference>
<dbReference type="EMBL" id="VRXD01000029">
    <property type="protein sequence ID" value="TXQ32113.1"/>
    <property type="molecule type" value="Genomic_DNA"/>
</dbReference>
<dbReference type="InterPro" id="IPR015422">
    <property type="entry name" value="PyrdxlP-dep_Trfase_small"/>
</dbReference>
<feature type="binding site" description="in other chain" evidence="5">
    <location>
        <position position="311"/>
    </location>
    <ligand>
        <name>pyridoxal 5'-phosphate</name>
        <dbReference type="ChEBI" id="CHEBI:597326"/>
        <note>ligand shared between dimeric partners</note>
    </ligand>
</feature>
<feature type="binding site" evidence="5">
    <location>
        <position position="369"/>
    </location>
    <ligand>
        <name>pyridoxal 5'-phosphate</name>
        <dbReference type="ChEBI" id="CHEBI:597326"/>
        <note>ligand shared between dimeric partners</note>
    </ligand>
</feature>
<reference evidence="7 37" key="12">
    <citation type="submission" date="2020-02" db="EMBL/GenBank/DDBJ databases">
        <authorList>
            <consortium name="PulseNet: The National Subtyping Network for Foodborne Disease Surveillance"/>
            <person name="Tarr C.L."/>
            <person name="Trees E."/>
            <person name="Katz L.S."/>
            <person name="Carleton-Romer H.A."/>
            <person name="Stroika S."/>
            <person name="Kucerova Z."/>
            <person name="Roache K.F."/>
            <person name="Sabol A.L."/>
            <person name="Besser J."/>
            <person name="Gerner-Smidt P."/>
        </authorList>
    </citation>
    <scope>NUCLEOTIDE SEQUENCE [LARGE SCALE GENOMIC DNA]</scope>
    <source>
        <strain evidence="7 37">PNUSAE004166</strain>
    </source>
</reference>
<reference evidence="6 40" key="4">
    <citation type="submission" date="2018-08" db="EMBL/GenBank/DDBJ databases">
        <authorList>
            <consortium name="NARMS: The National Antimicrobial Resistance Monitoring System"/>
        </authorList>
    </citation>
    <scope>NUCLEOTIDE SEQUENCE [LARGE SCALE GENOMIC DNA]</scope>
    <source>
        <strain evidence="6 40">FSIS11705178</strain>
    </source>
</reference>
<evidence type="ECO:0000313" key="29">
    <source>
        <dbReference type="Proteomes" id="UP000303027"/>
    </source>
</evidence>
<dbReference type="HAMAP" id="MF_01276">
    <property type="entry name" value="Putres_aminotrans_3"/>
    <property type="match status" value="1"/>
</dbReference>
<comment type="catalytic activity">
    <reaction evidence="5">
        <text>an alkane-alpha,omega-diamine + 2-oxoglutarate = an omega-aminoaldehyde + L-glutamate</text>
        <dbReference type="Rhea" id="RHEA:18217"/>
        <dbReference type="Rhea" id="RHEA-COMP:9766"/>
        <dbReference type="Rhea" id="RHEA-COMP:12750"/>
        <dbReference type="ChEBI" id="CHEBI:16810"/>
        <dbReference type="ChEBI" id="CHEBI:29985"/>
        <dbReference type="ChEBI" id="CHEBI:70977"/>
        <dbReference type="ChEBI" id="CHEBI:133427"/>
        <dbReference type="EC" id="2.6.1.29"/>
    </reaction>
</comment>
<dbReference type="Proteomes" id="UP000538406">
    <property type="component" value="Unassembled WGS sequence"/>
</dbReference>
<dbReference type="EMBL" id="RYCF01000006">
    <property type="protein sequence ID" value="MQK23396.1"/>
    <property type="molecule type" value="Genomic_DNA"/>
</dbReference>
<dbReference type="EMBL" id="UASD01000009">
    <property type="protein sequence ID" value="SPX17571.1"/>
    <property type="molecule type" value="Genomic_DNA"/>
</dbReference>
<dbReference type="Proteomes" id="UP000254088">
    <property type="component" value="Unassembled WGS sequence"/>
</dbReference>
<dbReference type="PANTHER" id="PTHR11986:SF112">
    <property type="entry name" value="PUTRESCINE AMINOTRANSFERASE"/>
    <property type="match status" value="1"/>
</dbReference>
<evidence type="ECO:0000313" key="25">
    <source>
        <dbReference type="Proteomes" id="UP000254088"/>
    </source>
</evidence>
<dbReference type="Proteomes" id="UP000462271">
    <property type="component" value="Unassembled WGS sequence"/>
</dbReference>
<keyword evidence="3 5" id="KW-0808">Transferase</keyword>
<evidence type="ECO:0000256" key="4">
    <source>
        <dbReference type="ARBA" id="ARBA00022898"/>
    </source>
</evidence>
<evidence type="ECO:0000313" key="24">
    <source>
        <dbReference type="Proteomes" id="UP000250780"/>
    </source>
</evidence>
<dbReference type="Proteomes" id="UP000462410">
    <property type="component" value="Unassembled WGS sequence"/>
</dbReference>
<evidence type="ECO:0000256" key="2">
    <source>
        <dbReference type="ARBA" id="ARBA00022576"/>
    </source>
</evidence>
<comment type="subunit">
    <text evidence="5">Homodimer.</text>
</comment>
<evidence type="ECO:0000313" key="27">
    <source>
        <dbReference type="Proteomes" id="UP000254460"/>
    </source>
</evidence>
<evidence type="ECO:0000313" key="23">
    <source>
        <dbReference type="EMBL" id="TXQ32113.1"/>
    </source>
</evidence>
<evidence type="ECO:0000313" key="39">
    <source>
        <dbReference type="Proteomes" id="UP000531813"/>
    </source>
</evidence>
<evidence type="ECO:0000313" key="16">
    <source>
        <dbReference type="EMBL" id="MWU32525.1"/>
    </source>
</evidence>
<dbReference type="Proteomes" id="UP000530628">
    <property type="component" value="Unassembled WGS sequence"/>
</dbReference>
<evidence type="ECO:0000313" key="7">
    <source>
        <dbReference type="EMBL" id="EFH0365718.1"/>
    </source>
</evidence>
<dbReference type="Gene3D" id="3.40.640.10">
    <property type="entry name" value="Type I PLP-dependent aspartate aminotransferase-like (Major domain)"/>
    <property type="match status" value="1"/>
</dbReference>
<protein>
    <recommendedName>
        <fullName evidence="5">Putrescine aminotransferase</fullName>
        <shortName evidence="5">PAT</shortName>
        <shortName evidence="5">PATase</shortName>
        <ecNumber evidence="5">2.6.1.82</ecNumber>
    </recommendedName>
    <alternativeName>
        <fullName evidence="5">Cadaverine transaminase</fullName>
    </alternativeName>
    <alternativeName>
        <fullName evidence="5">Diamine transaminase</fullName>
        <ecNumber evidence="5">2.6.1.29</ecNumber>
    </alternativeName>
    <alternativeName>
        <fullName evidence="5">Putrescine transaminase</fullName>
    </alternativeName>
    <alternativeName>
        <fullName evidence="5">Putrescine--2-oxoglutaric acid transaminase</fullName>
    </alternativeName>
</protein>
<dbReference type="Proteomes" id="UP000870292">
    <property type="component" value="Unassembled WGS sequence"/>
</dbReference>
<organism evidence="9 38">
    <name type="scientific">Escherichia coli</name>
    <dbReference type="NCBI Taxonomy" id="562"/>
    <lineage>
        <taxon>Bacteria</taxon>
        <taxon>Pseudomonadati</taxon>
        <taxon>Pseudomonadota</taxon>
        <taxon>Gammaproteobacteria</taxon>
        <taxon>Enterobacterales</taxon>
        <taxon>Enterobacteriaceae</taxon>
        <taxon>Escherichia</taxon>
    </lineage>
</organism>
<dbReference type="EMBL" id="JAAGYI010000043">
    <property type="protein sequence ID" value="NEM87798.1"/>
    <property type="molecule type" value="Genomic_DNA"/>
</dbReference>
<dbReference type="EMBL" id="AASHPR010000006">
    <property type="protein sequence ID" value="EFC3523925.1"/>
    <property type="molecule type" value="Genomic_DNA"/>
</dbReference>
<dbReference type="EMBL" id="WTRC01000044">
    <property type="protein sequence ID" value="MWT20445.1"/>
    <property type="molecule type" value="Genomic_DNA"/>
</dbReference>
<dbReference type="GO" id="GO:0030170">
    <property type="term" value="F:pyridoxal phosphate binding"/>
    <property type="evidence" value="ECO:0007669"/>
    <property type="project" value="UniProtKB-UniRule"/>
</dbReference>
<dbReference type="EMBL" id="WTML01000023">
    <property type="protein sequence ID" value="MWK97433.1"/>
    <property type="molecule type" value="Genomic_DNA"/>
</dbReference>
<dbReference type="Proteomes" id="UP000469708">
    <property type="component" value="Unassembled WGS sequence"/>
</dbReference>
<evidence type="ECO:0000313" key="22">
    <source>
        <dbReference type="EMBL" id="STN85868.1"/>
    </source>
</evidence>
<feature type="modified residue" description="N6-(pyridoxal phosphate)lysine" evidence="5">
    <location>
        <position position="337"/>
    </location>
</feature>
<evidence type="ECO:0000313" key="21">
    <source>
        <dbReference type="EMBL" id="STL81883.1"/>
    </source>
</evidence>
<reference evidence="12 31" key="5">
    <citation type="journal article" date="2019" name="Environ. Health Perspect.">
        <title>Inter-host Transmission of Carbapenemase-Producing Escherichia coli among Humans and Backyard Animals.</title>
        <authorList>
            <person name="Li J."/>
            <person name="Bi Z."/>
            <person name="Ma S."/>
            <person name="Chen B."/>
            <person name="Cai C."/>
            <person name="He J."/>
            <person name="Schwarz S."/>
            <person name="Sun C."/>
            <person name="Zhou Y."/>
            <person name="Yin J."/>
            <person name="Hulth A."/>
            <person name="Wang Y."/>
            <person name="Shen Z."/>
            <person name="Wang S."/>
            <person name="Wu C."/>
            <person name="Nilsson L.E."/>
            <person name="Walsh T.R."/>
            <person name="Borjesson S."/>
            <person name="Shen J."/>
            <person name="Sun Q."/>
            <person name="Wang Y."/>
        </authorList>
    </citation>
    <scope>NUCLEOTIDE SEQUENCE [LARGE SCALE GENOMIC DNA]</scope>
    <source>
        <strain evidence="12 31">A016f</strain>
    </source>
</reference>
<dbReference type="EMBL" id="UGET01000004">
    <property type="protein sequence ID" value="STL81883.1"/>
    <property type="molecule type" value="Genomic_DNA"/>
</dbReference>
<evidence type="ECO:0000313" key="35">
    <source>
        <dbReference type="Proteomes" id="UP000462410"/>
    </source>
</evidence>
<dbReference type="EMBL" id="BFXY01000135">
    <property type="protein sequence ID" value="GDH56722.1"/>
    <property type="molecule type" value="Genomic_DNA"/>
</dbReference>
<evidence type="ECO:0000313" key="33">
    <source>
        <dbReference type="Proteomes" id="UP000441160"/>
    </source>
</evidence>
<dbReference type="UniPathway" id="UPA00188">
    <property type="reaction ID" value="UER00290"/>
</dbReference>
<dbReference type="Proteomes" id="UP000441160">
    <property type="component" value="Unassembled WGS sequence"/>
</dbReference>
<evidence type="ECO:0000313" key="28">
    <source>
        <dbReference type="Proteomes" id="UP000290652"/>
    </source>
</evidence>
<dbReference type="CDD" id="cd00610">
    <property type="entry name" value="OAT_like"/>
    <property type="match status" value="1"/>
</dbReference>
<dbReference type="InterPro" id="IPR015421">
    <property type="entry name" value="PyrdxlP-dep_Trfase_major"/>
</dbReference>
<evidence type="ECO:0000313" key="34">
    <source>
        <dbReference type="Proteomes" id="UP000462271"/>
    </source>
</evidence>
<dbReference type="PANTHER" id="PTHR11986">
    <property type="entry name" value="AMINOTRANSFERASE CLASS III"/>
    <property type="match status" value="1"/>
</dbReference>
<dbReference type="GO" id="GO:0042802">
    <property type="term" value="F:identical protein binding"/>
    <property type="evidence" value="ECO:0007669"/>
    <property type="project" value="TreeGrafter"/>
</dbReference>
<evidence type="ECO:0000313" key="20">
    <source>
        <dbReference type="EMBL" id="STL81128.1"/>
    </source>
</evidence>
<evidence type="ECO:0000313" key="37">
    <source>
        <dbReference type="Proteomes" id="UP000521991"/>
    </source>
</evidence>
<evidence type="ECO:0000256" key="5">
    <source>
        <dbReference type="HAMAP-Rule" id="MF_01276"/>
    </source>
</evidence>
<evidence type="ECO:0000313" key="30">
    <source>
        <dbReference type="Proteomes" id="UP000321295"/>
    </source>
</evidence>
<comment type="pathway">
    <text evidence="5">Amine and polyamine degradation; putrescine degradation; 4-aminobutanal from putrescine (transaminase route): step 1/1.</text>
</comment>
<evidence type="ECO:0000313" key="40">
    <source>
        <dbReference type="Proteomes" id="UP000538406"/>
    </source>
</evidence>
<dbReference type="Proteomes" id="UP000254255">
    <property type="component" value="Unassembled WGS sequence"/>
</dbReference>
<dbReference type="Proteomes" id="UP000531813">
    <property type="component" value="Unassembled WGS sequence"/>
</dbReference>
<reference evidence="11" key="1">
    <citation type="journal article" date="2018" name="Genome Biol.">
        <title>SKESA: strategic k-mer extension for scrupulous assemblies.</title>
        <authorList>
            <person name="Souvorov A."/>
            <person name="Agarwala R."/>
            <person name="Lipman D.J."/>
        </authorList>
    </citation>
    <scope>NUCLEOTIDE SEQUENCE</scope>
    <source>
        <strain evidence="11">Escherichia coli</strain>
    </source>
</reference>
<dbReference type="GO" id="GO:0009447">
    <property type="term" value="P:putrescine catabolic process"/>
    <property type="evidence" value="ECO:0007669"/>
    <property type="project" value="UniProtKB-UniRule"/>
</dbReference>
<dbReference type="InterPro" id="IPR049704">
    <property type="entry name" value="Aminotrans_3_PPA_site"/>
</dbReference>
<evidence type="ECO:0000313" key="36">
    <source>
        <dbReference type="Proteomes" id="UP000469708"/>
    </source>
</evidence>
<dbReference type="Gene3D" id="3.90.1150.10">
    <property type="entry name" value="Aspartate Aminotransferase, domain 1"/>
    <property type="match status" value="1"/>
</dbReference>
<dbReference type="EMBL" id="AASWIS010000002">
    <property type="protein sequence ID" value="EFH5891185.1"/>
    <property type="molecule type" value="Genomic_DNA"/>
</dbReference>
<reference evidence="9 38" key="8">
    <citation type="submission" date="2019-11" db="EMBL/GenBank/DDBJ databases">
        <authorList>
            <consortium name="GenomeTrakr network: Whole genome sequencing for foodborne pathogen traceback"/>
        </authorList>
    </citation>
    <scope>NUCLEOTIDE SEQUENCE [LARGE SCALE GENOMIC DNA]</scope>
    <source>
        <strain evidence="9 38">PSU-2072</strain>
        <strain evidence="8 39">PSU-2243</strain>
    </source>
</reference>
<dbReference type="Proteomes" id="UP000321295">
    <property type="component" value="Unassembled WGS sequence"/>
</dbReference>
<proteinExistence type="inferred from homology"/>
<dbReference type="GO" id="GO:0033094">
    <property type="term" value="F:putrescine--2-oxoglutarate transaminase activity"/>
    <property type="evidence" value="ECO:0007669"/>
    <property type="project" value="UniProtKB-UniRule"/>
</dbReference>
<dbReference type="NCBIfam" id="TIGR03372">
    <property type="entry name" value="putres_am_tran"/>
    <property type="match status" value="1"/>
</dbReference>
<dbReference type="EMBL" id="SCIU01000030">
    <property type="protein sequence ID" value="RXB28509.1"/>
    <property type="molecule type" value="Genomic_DNA"/>
</dbReference>
<dbReference type="InterPro" id="IPR050103">
    <property type="entry name" value="Class-III_PLP-dep_AT"/>
</dbReference>
<reference evidence="18 28" key="6">
    <citation type="submission" date="2019-01" db="EMBL/GenBank/DDBJ databases">
        <title>Genomic analysis of febrile catheter-associated UTI E. coli isolates.</title>
        <authorList>
            <person name="Potter R."/>
            <person name="Zou Z."/>
            <person name="Henderson J."/>
            <person name="Dantas G."/>
        </authorList>
    </citation>
    <scope>NUCLEOTIDE SEQUENCE [LARGE SCALE GENOMIC DNA]</scope>
    <source>
        <strain evidence="18 28">49_rectal</strain>
    </source>
</reference>
<evidence type="ECO:0000313" key="10">
    <source>
        <dbReference type="EMBL" id="GDH56722.1"/>
    </source>
</evidence>
<dbReference type="EMBL" id="AASWOY010000029">
    <property type="protein sequence ID" value="EFH6649696.1"/>
    <property type="molecule type" value="Genomic_DNA"/>
</dbReference>
<evidence type="ECO:0000313" key="12">
    <source>
        <dbReference type="EMBL" id="MQK23396.1"/>
    </source>
</evidence>
<dbReference type="Proteomes" id="UP000436482">
    <property type="component" value="Unassembled WGS sequence"/>
</dbReference>
<gene>
    <name evidence="9" type="primary">ygjG</name>
    <name evidence="5 10" type="synonym">patA</name>
    <name evidence="7" type="ORF">BGM66_002139</name>
    <name evidence="10" type="ORF">BvCmsKKP061_04130</name>
    <name evidence="6" type="ORF">CTR35_001023</name>
    <name evidence="12" type="ORF">EIZ93_03550</name>
    <name evidence="18" type="ORF">EPS97_15585</name>
    <name evidence="23" type="ORF">FV293_18960</name>
    <name evidence="17" type="ORF">G3V95_20310</name>
    <name evidence="9" type="ORF">GNW61_13205</name>
    <name evidence="8" type="ORF">GOP25_02790</name>
    <name evidence="16" type="ORF">GP944_17470</name>
    <name evidence="15" type="ORF">GP965_05815</name>
    <name evidence="14" type="ORF">GP979_03910</name>
    <name evidence="13" type="ORF">GQM21_09500</name>
    <name evidence="11" type="ORF">J0541_001194</name>
    <name evidence="20" type="ORF">NCTC10429_01400</name>
    <name evidence="21" type="ORF">NCTC13148_03114</name>
    <name evidence="19" type="ORF">NCTC9073_05393</name>
    <name evidence="22" type="ORF">NCTC9706_02974</name>
</gene>
<sequence length="496" mass="53910">MITEFVFIPIFAIAAGVAQSLQYLNRYHVIREPPEHILNRLPSSASALACSAHALNLIEKRTLDHEEMKALNREVIEYFKEHVNPGFLEYRKSVTAGGDYGAVEWQAGSLNTLVDTQGQEFIDCLGGFGIFNVGHRNPVVVSAVQNQLAKQPLHSQELLDPLRAMLAKTLAALTPGKLKYSFFCNSGTESVEAALKLAKAYQSPRGKFTFIATSGAFHGKSLGALSATAKSTFRKPFMPLLPGFRHVPFGNIEAMRTALNECKKTGDDVAAVILEPIQGEGGVILPPPGYLTAVRKLCDEFGALMILDEVQTGMGRTGKMFACEHENVQPDILCLAKALGGGVMPIGATIATEEVFSVLFDNPFLHTTTFGGNPLACAAALATINVLLEQNLPAQAEQKGDMLLDGFRQLAREYPDLVQEARGKGMLMAIEFVDNEIGYNFASEMFRQRVLVAGTLNNAKTIRIEPPLTLTIEQCELVIKAARKALAAMRVSVEEA</sequence>
<reference evidence="10 29" key="2">
    <citation type="submission" date="2018-04" db="EMBL/GenBank/DDBJ databases">
        <title>Large scale genomics of bovine and human commensal E. coli to reveal the emerging process of EHEC.</title>
        <authorList>
            <person name="Arimizu Y."/>
            <person name="Ogura Y."/>
        </authorList>
    </citation>
    <scope>NUCLEOTIDE SEQUENCE [LARGE SCALE GENOMIC DNA]</scope>
    <source>
        <strain evidence="10 29">KK-P061</strain>
    </source>
</reference>
<dbReference type="Proteomes" id="UP000250780">
    <property type="component" value="Unassembled WGS sequence"/>
</dbReference>
<dbReference type="InterPro" id="IPR015424">
    <property type="entry name" value="PyrdxlP-dep_Trfase"/>
</dbReference>
<reference evidence="23 30" key="7">
    <citation type="submission" date="2019-08" db="EMBL/GenBank/DDBJ databases">
        <title>Whole genome analysis of cultivated E. coli strains isolated from CD patients and healthy donors.</title>
        <authorList>
            <person name="Siniagina M.N."/>
            <person name="Markelova M.I."/>
            <person name="Laikov A.V."/>
            <person name="Boulygina E.A."/>
            <person name="Khusnutdinova D.R."/>
            <person name="Kharchenko A."/>
            <person name="Grigoryeva T.V."/>
        </authorList>
    </citation>
    <scope>NUCLEOTIDE SEQUENCE [LARGE SCALE GENOMIC DNA]</scope>
    <source>
        <strain evidence="23 30">1_45_11</strain>
    </source>
</reference>
<dbReference type="Proteomes" id="UP000521991">
    <property type="component" value="Unassembled WGS sequence"/>
</dbReference>
<name>A0A024L9J0_ECOLX</name>
<comment type="catalytic activity">
    <reaction evidence="5">
        <text>cadaverine + 2-oxoglutarate = 5-aminopentanal + L-glutamate</text>
        <dbReference type="Rhea" id="RHEA:61624"/>
        <dbReference type="ChEBI" id="CHEBI:16810"/>
        <dbReference type="ChEBI" id="CHEBI:29985"/>
        <dbReference type="ChEBI" id="CHEBI:58384"/>
        <dbReference type="ChEBI" id="CHEBI:144896"/>
    </reaction>
</comment>
<dbReference type="EC" id="2.6.1.29" evidence="5"/>
<dbReference type="GO" id="GO:0019477">
    <property type="term" value="P:L-lysine catabolic process"/>
    <property type="evidence" value="ECO:0007669"/>
    <property type="project" value="UniProtKB-UniRule"/>
</dbReference>
<evidence type="ECO:0000313" key="26">
    <source>
        <dbReference type="Proteomes" id="UP000254255"/>
    </source>
</evidence>
<reference evidence="13 34" key="9">
    <citation type="submission" date="2019-12" db="EMBL/GenBank/DDBJ databases">
        <title>Enteriobacteria Tanzani isolates_10432.</title>
        <authorList>
            <person name="Subbiah M."/>
            <person name="Call D."/>
        </authorList>
    </citation>
    <scope>NUCLEOTIDE SEQUENCE [LARGE SCALE GENOMIC DNA]</scope>
    <source>
        <strain evidence="13 34">10432wG8</strain>
    </source>
</reference>
<dbReference type="EMBL" id="WTRX01000029">
    <property type="protein sequence ID" value="MWU32525.1"/>
    <property type="molecule type" value="Genomic_DNA"/>
</dbReference>
<evidence type="ECO:0000313" key="8">
    <source>
        <dbReference type="EMBL" id="EFH5891185.1"/>
    </source>
</evidence>
<evidence type="ECO:0000313" key="17">
    <source>
        <dbReference type="EMBL" id="NEM87798.1"/>
    </source>
</evidence>
<dbReference type="InterPro" id="IPR017747">
    <property type="entry name" value="Putrescine_aminotransferase"/>
</dbReference>
<evidence type="ECO:0000313" key="14">
    <source>
        <dbReference type="EMBL" id="MWR87466.1"/>
    </source>
</evidence>
<dbReference type="Pfam" id="PF00202">
    <property type="entry name" value="Aminotran_3"/>
    <property type="match status" value="1"/>
</dbReference>
<evidence type="ECO:0000313" key="15">
    <source>
        <dbReference type="EMBL" id="MWT20445.1"/>
    </source>
</evidence>
<accession>A0A024L9J0</accession>
<dbReference type="InterPro" id="IPR005814">
    <property type="entry name" value="Aminotrans_3"/>
</dbReference>
<comment type="function">
    <text evidence="5">Catalyzes the aminotransferase reaction from putrescine to 2-oxoglutarate, leading to glutamate and 4-aminobutanal, which spontaneously cyclizes to form 1-pyrroline. This is the first step in one of two pathways for putrescine degradation, where putrescine is converted into 4-aminobutanoate (gamma-aminobutyrate or GABA) via 4-aminobutanal. Also functions as a cadaverine transaminase in a a L-lysine degradation pathway to succinate that proceeds via cadaverine, glutarate and L-2-hydroxyglutarate.</text>
</comment>
<evidence type="ECO:0000313" key="11">
    <source>
        <dbReference type="EMBL" id="HBB1572319.1"/>
    </source>
</evidence>
<evidence type="ECO:0000313" key="9">
    <source>
        <dbReference type="EMBL" id="EFH6649696.1"/>
    </source>
</evidence>
<dbReference type="FunFam" id="3.40.640.10:FF:000004">
    <property type="entry name" value="Acetylornithine aminotransferase"/>
    <property type="match status" value="1"/>
</dbReference>
<feature type="binding site" description="in other chain" evidence="5">
    <location>
        <begin position="187"/>
        <end position="188"/>
    </location>
    <ligand>
        <name>pyridoxal 5'-phosphate</name>
        <dbReference type="ChEBI" id="CHEBI:597326"/>
        <note>ligand shared between dimeric partners</note>
    </ligand>
</feature>
<keyword evidence="4 5" id="KW-0663">Pyridoxal phosphate</keyword>
<dbReference type="GO" id="GO:0019161">
    <property type="term" value="F:diamine transaminase activity"/>
    <property type="evidence" value="ECO:0007669"/>
    <property type="project" value="UniProtKB-EC"/>
</dbReference>
<dbReference type="Proteomes" id="UP000359125">
    <property type="component" value="Unassembled WGS sequence"/>
</dbReference>
<dbReference type="Proteomes" id="UP000254460">
    <property type="component" value="Unassembled WGS sequence"/>
</dbReference>